<keyword evidence="1" id="KW-1133">Transmembrane helix</keyword>
<keyword evidence="1" id="KW-0472">Membrane</keyword>
<protein>
    <submittedName>
        <fullName evidence="2">Uncharacterized protein</fullName>
    </submittedName>
</protein>
<organism evidence="2">
    <name type="scientific">bioreactor metagenome</name>
    <dbReference type="NCBI Taxonomy" id="1076179"/>
    <lineage>
        <taxon>unclassified sequences</taxon>
        <taxon>metagenomes</taxon>
        <taxon>ecological metagenomes</taxon>
    </lineage>
</organism>
<comment type="caution">
    <text evidence="2">The sequence shown here is derived from an EMBL/GenBank/DDBJ whole genome shotgun (WGS) entry which is preliminary data.</text>
</comment>
<accession>A0A645CF27</accession>
<dbReference type="AlphaFoldDB" id="A0A645CF27"/>
<feature type="transmembrane region" description="Helical" evidence="1">
    <location>
        <begin position="57"/>
        <end position="73"/>
    </location>
</feature>
<reference evidence="2" key="1">
    <citation type="submission" date="2019-08" db="EMBL/GenBank/DDBJ databases">
        <authorList>
            <person name="Kucharzyk K."/>
            <person name="Murdoch R.W."/>
            <person name="Higgins S."/>
            <person name="Loffler F."/>
        </authorList>
    </citation>
    <scope>NUCLEOTIDE SEQUENCE</scope>
</reference>
<gene>
    <name evidence="2" type="ORF">SDC9_122517</name>
</gene>
<keyword evidence="1" id="KW-0812">Transmembrane</keyword>
<evidence type="ECO:0000313" key="2">
    <source>
        <dbReference type="EMBL" id="MPM75524.1"/>
    </source>
</evidence>
<feature type="transmembrane region" description="Helical" evidence="1">
    <location>
        <begin position="20"/>
        <end position="45"/>
    </location>
</feature>
<sequence>MGVFHPAYGVVELFLPRLVVFLHIFGMLSLYISTTFGLILNIIFLRGPIAHVASPRIFSPTVLPALFSFLLAGDSNFKTFFRSRGANKETVPQTGGDRDG</sequence>
<dbReference type="EMBL" id="VSSQ01026681">
    <property type="protein sequence ID" value="MPM75524.1"/>
    <property type="molecule type" value="Genomic_DNA"/>
</dbReference>
<proteinExistence type="predicted"/>
<evidence type="ECO:0000256" key="1">
    <source>
        <dbReference type="SAM" id="Phobius"/>
    </source>
</evidence>
<name>A0A645CF27_9ZZZZ</name>